<evidence type="ECO:0000259" key="4">
    <source>
        <dbReference type="PROSITE" id="PS50932"/>
    </source>
</evidence>
<dbReference type="SUPFAM" id="SSF53822">
    <property type="entry name" value="Periplasmic binding protein-like I"/>
    <property type="match status" value="1"/>
</dbReference>
<dbReference type="CDD" id="cd01392">
    <property type="entry name" value="HTH_LacI"/>
    <property type="match status" value="1"/>
</dbReference>
<name>A0A845AKZ4_9SPHN</name>
<dbReference type="Proteomes" id="UP000439780">
    <property type="component" value="Unassembled WGS sequence"/>
</dbReference>
<reference evidence="5 6" key="1">
    <citation type="submission" date="2019-12" db="EMBL/GenBank/DDBJ databases">
        <title>Genomic-based taxomic classification of the family Erythrobacteraceae.</title>
        <authorList>
            <person name="Xu L."/>
        </authorList>
    </citation>
    <scope>NUCLEOTIDE SEQUENCE [LARGE SCALE GENOMIC DNA]</scope>
    <source>
        <strain evidence="5 6">KEMB 9005-328</strain>
    </source>
</reference>
<evidence type="ECO:0000313" key="5">
    <source>
        <dbReference type="EMBL" id="MXP29551.1"/>
    </source>
</evidence>
<sequence length="397" mass="42723">MDIDEAGLALEEDRFVASIAVKNASPSDDNLIKCRVGLVKRRAIGKLAVVKKPTIDDVASLAGVARTTVSRVLNNQPNVRETMRRKVLQAVETLGFQVNLQARNLAGRNDIRICLVHASDFENEPNSYFSSALELGATRAAARLGVQLLIHVVNQNDCEAAKQIISRVISDDCDAVILTPPFADDESLLRSLAGAGRRVLCVAAAPDTADLAMTLGIDDERAGYDIGLHLVSRGHRKFGYVGGLEGHISAESRYEGFLRALACSDISPDAVVKERGNFTFRSGIECGQRLLSAAHGITALVCANDDMAAGALLAAHKLGLQIPSDVAITGFDDTPVSQIVWPPLTTIHQPLRAMGERAVERLSTSTEETLDEPARELCEHHLIARESSVSEAIQPHT</sequence>
<dbReference type="PROSITE" id="PS50932">
    <property type="entry name" value="HTH_LACI_2"/>
    <property type="match status" value="1"/>
</dbReference>
<dbReference type="CDD" id="cd01545">
    <property type="entry name" value="PBP1_SalR"/>
    <property type="match status" value="1"/>
</dbReference>
<dbReference type="Pfam" id="PF00356">
    <property type="entry name" value="LacI"/>
    <property type="match status" value="1"/>
</dbReference>
<dbReference type="PANTHER" id="PTHR30146:SF153">
    <property type="entry name" value="LACTOSE OPERON REPRESSOR"/>
    <property type="match status" value="1"/>
</dbReference>
<dbReference type="Gene3D" id="1.10.260.40">
    <property type="entry name" value="lambda repressor-like DNA-binding domains"/>
    <property type="match status" value="1"/>
</dbReference>
<keyword evidence="3" id="KW-0804">Transcription</keyword>
<dbReference type="AlphaFoldDB" id="A0A845AKZ4"/>
<evidence type="ECO:0000256" key="1">
    <source>
        <dbReference type="ARBA" id="ARBA00023015"/>
    </source>
</evidence>
<organism evidence="5 6">
    <name type="scientific">Qipengyuania algicida</name>
    <dbReference type="NCBI Taxonomy" id="1836209"/>
    <lineage>
        <taxon>Bacteria</taxon>
        <taxon>Pseudomonadati</taxon>
        <taxon>Pseudomonadota</taxon>
        <taxon>Alphaproteobacteria</taxon>
        <taxon>Sphingomonadales</taxon>
        <taxon>Erythrobacteraceae</taxon>
        <taxon>Qipengyuania</taxon>
    </lineage>
</organism>
<dbReference type="InterPro" id="IPR028082">
    <property type="entry name" value="Peripla_BP_I"/>
</dbReference>
<dbReference type="SUPFAM" id="SSF47413">
    <property type="entry name" value="lambda repressor-like DNA-binding domains"/>
    <property type="match status" value="1"/>
</dbReference>
<dbReference type="EMBL" id="WTYA01000009">
    <property type="protein sequence ID" value="MXP29551.1"/>
    <property type="molecule type" value="Genomic_DNA"/>
</dbReference>
<evidence type="ECO:0000256" key="2">
    <source>
        <dbReference type="ARBA" id="ARBA00023125"/>
    </source>
</evidence>
<keyword evidence="2 5" id="KW-0238">DNA-binding</keyword>
<dbReference type="PRINTS" id="PR00036">
    <property type="entry name" value="HTHLACI"/>
</dbReference>
<dbReference type="InterPro" id="IPR000843">
    <property type="entry name" value="HTH_LacI"/>
</dbReference>
<evidence type="ECO:0000256" key="3">
    <source>
        <dbReference type="ARBA" id="ARBA00023163"/>
    </source>
</evidence>
<comment type="caution">
    <text evidence="5">The sequence shown here is derived from an EMBL/GenBank/DDBJ whole genome shotgun (WGS) entry which is preliminary data.</text>
</comment>
<keyword evidence="6" id="KW-1185">Reference proteome</keyword>
<feature type="domain" description="HTH lacI-type" evidence="4">
    <location>
        <begin position="53"/>
        <end position="107"/>
    </location>
</feature>
<dbReference type="GO" id="GO:0003700">
    <property type="term" value="F:DNA-binding transcription factor activity"/>
    <property type="evidence" value="ECO:0007669"/>
    <property type="project" value="TreeGrafter"/>
</dbReference>
<accession>A0A845AKZ4</accession>
<dbReference type="PANTHER" id="PTHR30146">
    <property type="entry name" value="LACI-RELATED TRANSCRIPTIONAL REPRESSOR"/>
    <property type="match status" value="1"/>
</dbReference>
<dbReference type="SMART" id="SM00354">
    <property type="entry name" value="HTH_LACI"/>
    <property type="match status" value="1"/>
</dbReference>
<gene>
    <name evidence="5" type="ORF">GRI58_12050</name>
</gene>
<keyword evidence="1" id="KW-0805">Transcription regulation</keyword>
<proteinExistence type="predicted"/>
<dbReference type="OrthoDB" id="7939625at2"/>
<dbReference type="InterPro" id="IPR046335">
    <property type="entry name" value="LacI/GalR-like_sensor"/>
</dbReference>
<protein>
    <submittedName>
        <fullName evidence="5">LacI family DNA-binding transcriptional regulator</fullName>
    </submittedName>
</protein>
<evidence type="ECO:0000313" key="6">
    <source>
        <dbReference type="Proteomes" id="UP000439780"/>
    </source>
</evidence>
<dbReference type="RefSeq" id="WP_160753849.1">
    <property type="nucleotide sequence ID" value="NZ_WTYA01000009.1"/>
</dbReference>
<dbReference type="Gene3D" id="3.40.50.2300">
    <property type="match status" value="2"/>
</dbReference>
<dbReference type="InterPro" id="IPR010982">
    <property type="entry name" value="Lambda_DNA-bd_dom_sf"/>
</dbReference>
<dbReference type="GO" id="GO:0000976">
    <property type="term" value="F:transcription cis-regulatory region binding"/>
    <property type="evidence" value="ECO:0007669"/>
    <property type="project" value="TreeGrafter"/>
</dbReference>
<dbReference type="Pfam" id="PF13377">
    <property type="entry name" value="Peripla_BP_3"/>
    <property type="match status" value="1"/>
</dbReference>